<evidence type="ECO:0000259" key="7">
    <source>
        <dbReference type="SMART" id="SM00852"/>
    </source>
</evidence>
<keyword evidence="9" id="KW-1185">Reference proteome</keyword>
<comment type="pathway">
    <text evidence="2 6">Cofactor biosynthesis; molybdopterin biosynthesis.</text>
</comment>
<name>A0A3E1P4G4_9BACT</name>
<dbReference type="UniPathway" id="UPA00344"/>
<dbReference type="InterPro" id="IPR008284">
    <property type="entry name" value="MoCF_biosynth_CS"/>
</dbReference>
<comment type="cofactor">
    <cofactor evidence="6">
        <name>Mg(2+)</name>
        <dbReference type="ChEBI" id="CHEBI:18420"/>
    </cofactor>
</comment>
<dbReference type="AlphaFoldDB" id="A0A3E1P4G4"/>
<evidence type="ECO:0000256" key="6">
    <source>
        <dbReference type="RuleBase" id="RU365090"/>
    </source>
</evidence>
<comment type="similarity">
    <text evidence="3 6">Belongs to the MoeA family.</text>
</comment>
<feature type="domain" description="MoaB/Mog" evidence="7">
    <location>
        <begin position="178"/>
        <end position="316"/>
    </location>
</feature>
<dbReference type="Gene3D" id="2.170.190.11">
    <property type="entry name" value="Molybdopterin biosynthesis moea protein, domain 3"/>
    <property type="match status" value="1"/>
</dbReference>
<keyword evidence="4 6" id="KW-0501">Molybdenum cofactor biosynthesis</keyword>
<gene>
    <name evidence="8" type="ORF">DXN04_06765</name>
</gene>
<comment type="catalytic activity">
    <reaction evidence="5">
        <text>adenylyl-molybdopterin + molybdate = Mo-molybdopterin + AMP + H(+)</text>
        <dbReference type="Rhea" id="RHEA:35047"/>
        <dbReference type="ChEBI" id="CHEBI:15378"/>
        <dbReference type="ChEBI" id="CHEBI:36264"/>
        <dbReference type="ChEBI" id="CHEBI:62727"/>
        <dbReference type="ChEBI" id="CHEBI:71302"/>
        <dbReference type="ChEBI" id="CHEBI:456215"/>
        <dbReference type="EC" id="2.10.1.1"/>
    </reaction>
</comment>
<dbReference type="Pfam" id="PF03454">
    <property type="entry name" value="MoeA_C"/>
    <property type="match status" value="1"/>
</dbReference>
<keyword evidence="6" id="KW-0479">Metal-binding</keyword>
<dbReference type="Proteomes" id="UP000261174">
    <property type="component" value="Unassembled WGS sequence"/>
</dbReference>
<dbReference type="Pfam" id="PF03453">
    <property type="entry name" value="MoeA_N"/>
    <property type="match status" value="1"/>
</dbReference>
<evidence type="ECO:0000313" key="9">
    <source>
        <dbReference type="Proteomes" id="UP000261174"/>
    </source>
</evidence>
<dbReference type="Gene3D" id="2.40.340.10">
    <property type="entry name" value="MoeA, C-terminal, domain IV"/>
    <property type="match status" value="1"/>
</dbReference>
<evidence type="ECO:0000313" key="8">
    <source>
        <dbReference type="EMBL" id="RFM35093.1"/>
    </source>
</evidence>
<dbReference type="InterPro" id="IPR001453">
    <property type="entry name" value="MoaB/Mog_dom"/>
</dbReference>
<dbReference type="GO" id="GO:0005829">
    <property type="term" value="C:cytosol"/>
    <property type="evidence" value="ECO:0007669"/>
    <property type="project" value="TreeGrafter"/>
</dbReference>
<keyword evidence="6" id="KW-0500">Molybdenum</keyword>
<dbReference type="Gene3D" id="3.90.105.10">
    <property type="entry name" value="Molybdopterin biosynthesis moea protein, domain 2"/>
    <property type="match status" value="1"/>
</dbReference>
<dbReference type="PANTHER" id="PTHR10192:SF5">
    <property type="entry name" value="GEPHYRIN"/>
    <property type="match status" value="1"/>
</dbReference>
<keyword evidence="6 8" id="KW-0808">Transferase</keyword>
<comment type="function">
    <text evidence="1 6">Catalyzes the insertion of molybdate into adenylated molybdopterin with the concomitant release of AMP.</text>
</comment>
<evidence type="ECO:0000256" key="1">
    <source>
        <dbReference type="ARBA" id="ARBA00002901"/>
    </source>
</evidence>
<keyword evidence="6" id="KW-0460">Magnesium</keyword>
<evidence type="ECO:0000256" key="2">
    <source>
        <dbReference type="ARBA" id="ARBA00005046"/>
    </source>
</evidence>
<dbReference type="InterPro" id="IPR005110">
    <property type="entry name" value="MoeA_linker/N"/>
</dbReference>
<dbReference type="SMART" id="SM00852">
    <property type="entry name" value="MoCF_biosynth"/>
    <property type="match status" value="1"/>
</dbReference>
<sequence>MDVIAAYAAVMGVARDFGMEQVPFTAATGRVLREPVLSDRDFPPYDRVTMDGIAINFETYAKGQIVFGVEDIQAAGMPRKQLGSMADCIEVMTGAILPELTDTVIQYEHLEVSEHDGFRRFTIKAGVEQGQHIHRQGADAAAGQVLIAAGTRISAAETGVLASVGKTMVSVSRLPKVAIITTGDELVPVSETPDIHQVRTSNSYTLAAALQAELGIQASCYHVSDDLTAIQQLLGSLLDQDVLICTGAVSAGKYDHLPQALEELGMQLVFHKVQQRPGKPFLFGHFENGPVVFALPGNPVSGFMCCYRYVLPWLKASLQITAAPEPYAVLGTDVHFKPPLTYFMPVRLHPVAGGQLIALPPPYHGSGDLAALLQADGFLELPSEKEIFEKGSSYPVWRFRS</sequence>
<dbReference type="EC" id="2.10.1.1" evidence="6"/>
<dbReference type="SUPFAM" id="SSF63882">
    <property type="entry name" value="MoeA N-terminal region -like"/>
    <property type="match status" value="1"/>
</dbReference>
<evidence type="ECO:0000256" key="4">
    <source>
        <dbReference type="ARBA" id="ARBA00023150"/>
    </source>
</evidence>
<dbReference type="PANTHER" id="PTHR10192">
    <property type="entry name" value="MOLYBDOPTERIN BIOSYNTHESIS PROTEIN"/>
    <property type="match status" value="1"/>
</dbReference>
<evidence type="ECO:0000256" key="5">
    <source>
        <dbReference type="ARBA" id="ARBA00047317"/>
    </source>
</evidence>
<reference evidence="8 9" key="1">
    <citation type="submission" date="2018-08" db="EMBL/GenBank/DDBJ databases">
        <title>Chitinophaga sp. K20C18050901, a novel bacterium isolated from forest soil.</title>
        <authorList>
            <person name="Wang C."/>
        </authorList>
    </citation>
    <scope>NUCLEOTIDE SEQUENCE [LARGE SCALE GENOMIC DNA]</scope>
    <source>
        <strain evidence="8 9">K20C18050901</strain>
    </source>
</reference>
<accession>A0A3E1P4G4</accession>
<dbReference type="OrthoDB" id="9804758at2"/>
<dbReference type="EMBL" id="QTJV01000002">
    <property type="protein sequence ID" value="RFM35093.1"/>
    <property type="molecule type" value="Genomic_DNA"/>
</dbReference>
<dbReference type="InterPro" id="IPR005111">
    <property type="entry name" value="MoeA_C_domain_IV"/>
</dbReference>
<dbReference type="CDD" id="cd00887">
    <property type="entry name" value="MoeA"/>
    <property type="match status" value="1"/>
</dbReference>
<protein>
    <recommendedName>
        <fullName evidence="6">Molybdopterin molybdenumtransferase</fullName>
        <ecNumber evidence="6">2.10.1.1</ecNumber>
    </recommendedName>
</protein>
<dbReference type="InterPro" id="IPR036688">
    <property type="entry name" value="MoeA_C_domain_IV_sf"/>
</dbReference>
<proteinExistence type="inferred from homology"/>
<dbReference type="SUPFAM" id="SSF63867">
    <property type="entry name" value="MoeA C-terminal domain-like"/>
    <property type="match status" value="1"/>
</dbReference>
<dbReference type="GO" id="GO:0006777">
    <property type="term" value="P:Mo-molybdopterin cofactor biosynthetic process"/>
    <property type="evidence" value="ECO:0007669"/>
    <property type="project" value="UniProtKB-UniRule"/>
</dbReference>
<dbReference type="Gene3D" id="3.40.980.10">
    <property type="entry name" value="MoaB/Mog-like domain"/>
    <property type="match status" value="1"/>
</dbReference>
<dbReference type="GO" id="GO:0046872">
    <property type="term" value="F:metal ion binding"/>
    <property type="evidence" value="ECO:0007669"/>
    <property type="project" value="UniProtKB-UniRule"/>
</dbReference>
<dbReference type="InterPro" id="IPR036425">
    <property type="entry name" value="MoaB/Mog-like_dom_sf"/>
</dbReference>
<organism evidence="8 9">
    <name type="scientific">Chitinophaga silvisoli</name>
    <dbReference type="NCBI Taxonomy" id="2291814"/>
    <lineage>
        <taxon>Bacteria</taxon>
        <taxon>Pseudomonadati</taxon>
        <taxon>Bacteroidota</taxon>
        <taxon>Chitinophagia</taxon>
        <taxon>Chitinophagales</taxon>
        <taxon>Chitinophagaceae</taxon>
        <taxon>Chitinophaga</taxon>
    </lineage>
</organism>
<dbReference type="GO" id="GO:0061599">
    <property type="term" value="F:molybdopterin molybdotransferase activity"/>
    <property type="evidence" value="ECO:0007669"/>
    <property type="project" value="UniProtKB-UniRule"/>
</dbReference>
<dbReference type="RefSeq" id="WP_116852576.1">
    <property type="nucleotide sequence ID" value="NZ_QTJV01000002.1"/>
</dbReference>
<dbReference type="InterPro" id="IPR038987">
    <property type="entry name" value="MoeA-like"/>
</dbReference>
<comment type="caution">
    <text evidence="8">The sequence shown here is derived from an EMBL/GenBank/DDBJ whole genome shotgun (WGS) entry which is preliminary data.</text>
</comment>
<dbReference type="PROSITE" id="PS01079">
    <property type="entry name" value="MOCF_BIOSYNTHESIS_2"/>
    <property type="match status" value="1"/>
</dbReference>
<dbReference type="SUPFAM" id="SSF53218">
    <property type="entry name" value="Molybdenum cofactor biosynthesis proteins"/>
    <property type="match status" value="1"/>
</dbReference>
<evidence type="ECO:0000256" key="3">
    <source>
        <dbReference type="ARBA" id="ARBA00010763"/>
    </source>
</evidence>
<dbReference type="InterPro" id="IPR036135">
    <property type="entry name" value="MoeA_linker/N_sf"/>
</dbReference>
<dbReference type="Pfam" id="PF00994">
    <property type="entry name" value="MoCF_biosynth"/>
    <property type="match status" value="1"/>
</dbReference>